<evidence type="ECO:0000256" key="3">
    <source>
        <dbReference type="SAM" id="SignalP"/>
    </source>
</evidence>
<feature type="chain" id="PRO_5046335272" description="Gram-positive cocci surface proteins LPxTG domain-containing protein" evidence="3">
    <location>
        <begin position="28"/>
        <end position="111"/>
    </location>
</feature>
<dbReference type="NCBIfam" id="TIGR01167">
    <property type="entry name" value="LPXTG_anchor"/>
    <property type="match status" value="1"/>
</dbReference>
<keyword evidence="5" id="KW-1185">Reference proteome</keyword>
<feature type="transmembrane region" description="Helical" evidence="2">
    <location>
        <begin position="82"/>
        <end position="101"/>
    </location>
</feature>
<accession>A0ABN4JA48</accession>
<dbReference type="EMBL" id="CP013614">
    <property type="protein sequence ID" value="ALS02798.1"/>
    <property type="molecule type" value="Genomic_DNA"/>
</dbReference>
<evidence type="ECO:0008006" key="6">
    <source>
        <dbReference type="Google" id="ProtNLM"/>
    </source>
</evidence>
<feature type="signal peptide" evidence="3">
    <location>
        <begin position="1"/>
        <end position="27"/>
    </location>
</feature>
<protein>
    <recommendedName>
        <fullName evidence="6">Gram-positive cocci surface proteins LPxTG domain-containing protein</fullName>
    </recommendedName>
</protein>
<feature type="region of interest" description="Disordered" evidence="1">
    <location>
        <begin position="41"/>
        <end position="78"/>
    </location>
</feature>
<proteinExistence type="predicted"/>
<keyword evidence="2" id="KW-0812">Transmembrane</keyword>
<name>A0ABN4JA48_9ENTE</name>
<feature type="compositionally biased region" description="Basic and acidic residues" evidence="1">
    <location>
        <begin position="41"/>
        <end position="50"/>
    </location>
</feature>
<evidence type="ECO:0000313" key="4">
    <source>
        <dbReference type="EMBL" id="ALS02798.1"/>
    </source>
</evidence>
<sequence length="111" mass="12290">MFKKSKYLWLLLCVVNAFVCSSVAVYADEASQATSKAGIKFVDRRPHDETDFSSGPTDNEQESGKVTNKYPKDLPSTNEKPAVYATILGVVIVTGSVAIWLKRNKDEDKKC</sequence>
<keyword evidence="3" id="KW-0732">Signal</keyword>
<gene>
    <name evidence="4" type="ORF">ATZ33_15850</name>
</gene>
<evidence type="ECO:0000313" key="5">
    <source>
        <dbReference type="Proteomes" id="UP000065511"/>
    </source>
</evidence>
<reference evidence="4 5" key="1">
    <citation type="submission" date="2015-12" db="EMBL/GenBank/DDBJ databases">
        <authorList>
            <person name="Lauer A."/>
            <person name="Humrighouse B."/>
            <person name="Loparev V."/>
            <person name="Shewmaker P.L."/>
            <person name="Whitney A.M."/>
            <person name="McLaughlin R.W."/>
        </authorList>
    </citation>
    <scope>NUCLEOTIDE SEQUENCE [LARGE SCALE GENOMIC DNA]</scope>
    <source>
        <strain evidence="4 5">LMG 23085</strain>
    </source>
</reference>
<keyword evidence="2" id="KW-1133">Transmembrane helix</keyword>
<organism evidence="4 5">
    <name type="scientific">Enterococcus silesiacus</name>
    <dbReference type="NCBI Taxonomy" id="332949"/>
    <lineage>
        <taxon>Bacteria</taxon>
        <taxon>Bacillati</taxon>
        <taxon>Bacillota</taxon>
        <taxon>Bacilli</taxon>
        <taxon>Lactobacillales</taxon>
        <taxon>Enterococcaceae</taxon>
        <taxon>Enterococcus</taxon>
    </lineage>
</organism>
<evidence type="ECO:0000256" key="1">
    <source>
        <dbReference type="SAM" id="MobiDB-lite"/>
    </source>
</evidence>
<dbReference type="RefSeq" id="WP_071878973.1">
    <property type="nucleotide sequence ID" value="NZ_JXLC01000029.1"/>
</dbReference>
<dbReference type="Proteomes" id="UP000065511">
    <property type="component" value="Chromosome"/>
</dbReference>
<keyword evidence="2" id="KW-0472">Membrane</keyword>
<evidence type="ECO:0000256" key="2">
    <source>
        <dbReference type="SAM" id="Phobius"/>
    </source>
</evidence>